<evidence type="ECO:0000313" key="2">
    <source>
        <dbReference type="Proteomes" id="UP000003327"/>
    </source>
</evidence>
<protein>
    <submittedName>
        <fullName evidence="1">Uncharacterized protein</fullName>
    </submittedName>
</protein>
<evidence type="ECO:0000313" key="1">
    <source>
        <dbReference type="EMBL" id="EEX18854.1"/>
    </source>
</evidence>
<comment type="caution">
    <text evidence="1">The sequence shown here is derived from an EMBL/GenBank/DDBJ whole genome shotgun (WGS) entry which is preliminary data.</text>
</comment>
<keyword evidence="2" id="KW-1185">Reference proteome</keyword>
<organism evidence="1 2">
    <name type="scientific">Prevotella veroralis F0319</name>
    <dbReference type="NCBI Taxonomy" id="649761"/>
    <lineage>
        <taxon>Bacteria</taxon>
        <taxon>Pseudomonadati</taxon>
        <taxon>Bacteroidota</taxon>
        <taxon>Bacteroidia</taxon>
        <taxon>Bacteroidales</taxon>
        <taxon>Prevotellaceae</taxon>
        <taxon>Prevotella</taxon>
    </lineage>
</organism>
<dbReference type="STRING" id="649761.HMPREF0973_01389"/>
<proteinExistence type="predicted"/>
<dbReference type="HOGENOM" id="CLU_3102353_0_0_10"/>
<gene>
    <name evidence="1" type="ORF">HMPREF0973_01389</name>
</gene>
<dbReference type="AlphaFoldDB" id="C9MP51"/>
<accession>C9MP51</accession>
<dbReference type="EMBL" id="ACVA01000031">
    <property type="protein sequence ID" value="EEX18854.1"/>
    <property type="molecule type" value="Genomic_DNA"/>
</dbReference>
<reference evidence="1 2" key="1">
    <citation type="submission" date="2009-09" db="EMBL/GenBank/DDBJ databases">
        <authorList>
            <person name="Weinstock G."/>
            <person name="Sodergren E."/>
            <person name="Clifton S."/>
            <person name="Fulton L."/>
            <person name="Fulton B."/>
            <person name="Courtney L."/>
            <person name="Fronick C."/>
            <person name="Harrison M."/>
            <person name="Strong C."/>
            <person name="Farmer C."/>
            <person name="Delahaunty K."/>
            <person name="Markovic C."/>
            <person name="Hall O."/>
            <person name="Minx P."/>
            <person name="Tomlinson C."/>
            <person name="Mitreva M."/>
            <person name="Nelson J."/>
            <person name="Hou S."/>
            <person name="Wollam A."/>
            <person name="Pepin K.H."/>
            <person name="Johnson M."/>
            <person name="Bhonagiri V."/>
            <person name="Nash W.E."/>
            <person name="Warren W."/>
            <person name="Chinwalla A."/>
            <person name="Mardis E.R."/>
            <person name="Wilson R.K."/>
        </authorList>
    </citation>
    <scope>NUCLEOTIDE SEQUENCE [LARGE SCALE GENOMIC DNA]</scope>
    <source>
        <strain evidence="1 2">F0319</strain>
    </source>
</reference>
<sequence>MHQRKPLFAVRKRPLQIKESLSFFTAHYPVNYSSPTWEIEWSFTSLLSEEL</sequence>
<name>C9MP51_9BACT</name>
<dbReference type="Proteomes" id="UP000003327">
    <property type="component" value="Unassembled WGS sequence"/>
</dbReference>